<reference evidence="8" key="1">
    <citation type="submission" date="2011-01" db="EMBL/GenBank/DDBJ databases">
        <authorList>
            <person name="Muzny D."/>
            <person name="Qin X."/>
            <person name="Buhay C."/>
            <person name="Dugan-Rocha S."/>
            <person name="Ding Y."/>
            <person name="Chen G."/>
            <person name="Hawes A."/>
            <person name="Holder M."/>
            <person name="Jhangiani S."/>
            <person name="Johnson A."/>
            <person name="Khan Z."/>
            <person name="Li Z."/>
            <person name="Liu W."/>
            <person name="Liu X."/>
            <person name="Perez L."/>
            <person name="Shen H."/>
            <person name="Wang Q."/>
            <person name="Watt J."/>
            <person name="Xi L."/>
            <person name="Xin Y."/>
            <person name="Zhou J."/>
            <person name="Deng J."/>
            <person name="Jiang H."/>
            <person name="Liu Y."/>
            <person name="Qu J."/>
            <person name="Song X.-Z."/>
            <person name="Zhang L."/>
            <person name="Villasana D."/>
            <person name="Johnson A."/>
            <person name="Liu J."/>
            <person name="Liyanage D."/>
            <person name="Lorensuhewa L."/>
            <person name="Robinson T."/>
            <person name="Song A."/>
            <person name="Song B.-B."/>
            <person name="Dinh H."/>
            <person name="Thornton R."/>
            <person name="Coyle M."/>
            <person name="Francisco L."/>
            <person name="Jackson L."/>
            <person name="Javaid M."/>
            <person name="Korchina V."/>
            <person name="Kovar C."/>
            <person name="Mata R."/>
            <person name="Mathew T."/>
            <person name="Ngo R."/>
            <person name="Nguyen L."/>
            <person name="Nguyen N."/>
            <person name="Okwuonu G."/>
            <person name="Ongeri F."/>
            <person name="Pham C."/>
            <person name="Simmons D."/>
            <person name="Wilczek-Boney K."/>
            <person name="Hale W."/>
            <person name="Jakkamsetti A."/>
            <person name="Pham P."/>
            <person name="Ruth R."/>
            <person name="San Lucas F."/>
            <person name="Warren J."/>
            <person name="Zhang J."/>
            <person name="Zhao Z."/>
            <person name="Zhou C."/>
            <person name="Zhu D."/>
            <person name="Lee S."/>
            <person name="Bess C."/>
            <person name="Blankenburg K."/>
            <person name="Forbes L."/>
            <person name="Fu Q."/>
            <person name="Gubbala S."/>
            <person name="Hirani K."/>
            <person name="Jayaseelan J.C."/>
            <person name="Lara F."/>
            <person name="Munidasa M."/>
            <person name="Palculict T."/>
            <person name="Patil S."/>
            <person name="Pu L.-L."/>
            <person name="Saada N."/>
            <person name="Tang L."/>
            <person name="Weissenberger G."/>
            <person name="Zhu Y."/>
            <person name="Hemphill L."/>
            <person name="Shang Y."/>
            <person name="Youmans B."/>
            <person name="Ayvaz T."/>
            <person name="Ross M."/>
            <person name="Santibanez J."/>
            <person name="Aqrawi P."/>
            <person name="Gross S."/>
            <person name="Joshi V."/>
            <person name="Fowler G."/>
            <person name="Nazareth L."/>
            <person name="Reid J."/>
            <person name="Worley K."/>
            <person name="Petrosino J."/>
            <person name="Highlander S."/>
            <person name="Gibbs R."/>
        </authorList>
    </citation>
    <scope>NUCLEOTIDE SEQUENCE [LARGE SCALE GENOMIC DNA]</scope>
    <source>
        <strain evidence="8">ATCC 33707</strain>
    </source>
</reference>
<dbReference type="AlphaFoldDB" id="E9T6Q4"/>
<evidence type="ECO:0000313" key="8">
    <source>
        <dbReference type="EMBL" id="EGD21859.1"/>
    </source>
</evidence>
<evidence type="ECO:0008006" key="10">
    <source>
        <dbReference type="Google" id="ProtNLM"/>
    </source>
</evidence>
<keyword evidence="3" id="KW-1003">Cell membrane</keyword>
<evidence type="ECO:0000313" key="9">
    <source>
        <dbReference type="Proteomes" id="UP000004245"/>
    </source>
</evidence>
<feature type="transmembrane region" description="Helical" evidence="7">
    <location>
        <begin position="111"/>
        <end position="132"/>
    </location>
</feature>
<gene>
    <name evidence="8" type="ORF">HMPREF0724_14460</name>
</gene>
<protein>
    <recommendedName>
        <fullName evidence="10">DUF350 domain-containing protein</fullName>
    </recommendedName>
</protein>
<comment type="similarity">
    <text evidence="2">Belongs to the UPF0719 family.</text>
</comment>
<evidence type="ECO:0000256" key="6">
    <source>
        <dbReference type="ARBA" id="ARBA00023136"/>
    </source>
</evidence>
<dbReference type="GO" id="GO:0005886">
    <property type="term" value="C:plasma membrane"/>
    <property type="evidence" value="ECO:0007669"/>
    <property type="project" value="UniProtKB-SubCell"/>
</dbReference>
<evidence type="ECO:0000256" key="3">
    <source>
        <dbReference type="ARBA" id="ARBA00022475"/>
    </source>
</evidence>
<comment type="subcellular location">
    <subcellularLocation>
        <location evidence="1">Cell membrane</location>
        <topology evidence="1">Multi-pass membrane protein</topology>
    </subcellularLocation>
</comment>
<dbReference type="Pfam" id="PF03994">
    <property type="entry name" value="DUF350"/>
    <property type="match status" value="1"/>
</dbReference>
<feature type="transmembrane region" description="Helical" evidence="7">
    <location>
        <begin position="36"/>
        <end position="57"/>
    </location>
</feature>
<evidence type="ECO:0000256" key="7">
    <source>
        <dbReference type="SAM" id="Phobius"/>
    </source>
</evidence>
<dbReference type="Proteomes" id="UP000004245">
    <property type="component" value="Unassembled WGS sequence"/>
</dbReference>
<accession>E9T6Q4</accession>
<feature type="transmembrane region" description="Helical" evidence="7">
    <location>
        <begin position="78"/>
        <end position="99"/>
    </location>
</feature>
<evidence type="ECO:0000256" key="1">
    <source>
        <dbReference type="ARBA" id="ARBA00004651"/>
    </source>
</evidence>
<keyword evidence="9" id="KW-1185">Reference proteome</keyword>
<keyword evidence="6 7" id="KW-0472">Membrane</keyword>
<keyword evidence="5 7" id="KW-1133">Transmembrane helix</keyword>
<name>E9T6Q4_RHOHA</name>
<dbReference type="InterPro" id="IPR007140">
    <property type="entry name" value="DUF350"/>
</dbReference>
<organism evidence="8 9">
    <name type="scientific">Prescottella equi ATCC 33707</name>
    <dbReference type="NCBI Taxonomy" id="525370"/>
    <lineage>
        <taxon>Bacteria</taxon>
        <taxon>Bacillati</taxon>
        <taxon>Actinomycetota</taxon>
        <taxon>Actinomycetes</taxon>
        <taxon>Mycobacteriales</taxon>
        <taxon>Nocardiaceae</taxon>
        <taxon>Prescottella</taxon>
    </lineage>
</organism>
<comment type="caution">
    <text evidence="8">The sequence shown here is derived from an EMBL/GenBank/DDBJ whole genome shotgun (WGS) entry which is preliminary data.</text>
</comment>
<dbReference type="STRING" id="43767.A6I91_01665"/>
<dbReference type="EMBL" id="ADNW02000026">
    <property type="protein sequence ID" value="EGD21859.1"/>
    <property type="molecule type" value="Genomic_DNA"/>
</dbReference>
<keyword evidence="4 7" id="KW-0812">Transmembrane</keyword>
<sequence>MTTITQQSGSANMTVTNLAAATEIGTVEFLPMVGGVLATLAFFAVGVAVLAAGFAMLDALTPGNLRHQVYVEKNPNAALLLGANHLALAIIVVTAILTSSDGFAQGLADSLVYGVVGVVLQAAALAIMNVLLPGRLVALVGEPRMCGAAWAVAVTLFSVGLVNAAALS</sequence>
<proteinExistence type="inferred from homology"/>
<dbReference type="HOGENOM" id="CLU_135044_0_0_11"/>
<evidence type="ECO:0000256" key="5">
    <source>
        <dbReference type="ARBA" id="ARBA00022989"/>
    </source>
</evidence>
<evidence type="ECO:0000256" key="4">
    <source>
        <dbReference type="ARBA" id="ARBA00022692"/>
    </source>
</evidence>
<feature type="transmembrane region" description="Helical" evidence="7">
    <location>
        <begin position="144"/>
        <end position="166"/>
    </location>
</feature>
<evidence type="ECO:0000256" key="2">
    <source>
        <dbReference type="ARBA" id="ARBA00005779"/>
    </source>
</evidence>